<dbReference type="Pfam" id="PF08447">
    <property type="entry name" value="PAS_3"/>
    <property type="match status" value="3"/>
</dbReference>
<evidence type="ECO:0000259" key="18">
    <source>
        <dbReference type="PROSITE" id="PS50112"/>
    </source>
</evidence>
<dbReference type="SUPFAM" id="SSF55785">
    <property type="entry name" value="PYP-like sensor domain (PAS domain)"/>
    <property type="match status" value="6"/>
</dbReference>
<dbReference type="SMART" id="SM00091">
    <property type="entry name" value="PAS"/>
    <property type="match status" value="6"/>
</dbReference>
<feature type="domain" description="Histidine kinase" evidence="16">
    <location>
        <begin position="930"/>
        <end position="1147"/>
    </location>
</feature>
<dbReference type="Pfam" id="PF00072">
    <property type="entry name" value="Response_reg"/>
    <property type="match status" value="1"/>
</dbReference>
<evidence type="ECO:0000256" key="8">
    <source>
        <dbReference type="ARBA" id="ARBA00022777"/>
    </source>
</evidence>
<dbReference type="PRINTS" id="PR00344">
    <property type="entry name" value="BCTRLSENSOR"/>
</dbReference>
<feature type="modified residue" description="4-aspartylphosphate" evidence="13">
    <location>
        <position position="1219"/>
    </location>
</feature>
<feature type="domain" description="PAC" evidence="19">
    <location>
        <begin position="199"/>
        <end position="251"/>
    </location>
</feature>
<dbReference type="Gene3D" id="3.40.50.2300">
    <property type="match status" value="1"/>
</dbReference>
<dbReference type="Pfam" id="PF13426">
    <property type="entry name" value="PAS_9"/>
    <property type="match status" value="2"/>
</dbReference>
<organism evidence="20 21">
    <name type="scientific">Anabaena azotica FACHB-119</name>
    <dbReference type="NCBI Taxonomy" id="947527"/>
    <lineage>
        <taxon>Bacteria</taxon>
        <taxon>Bacillati</taxon>
        <taxon>Cyanobacteriota</taxon>
        <taxon>Cyanophyceae</taxon>
        <taxon>Nostocales</taxon>
        <taxon>Nostocaceae</taxon>
        <taxon>Anabaena</taxon>
        <taxon>Anabaena azotica</taxon>
    </lineage>
</organism>
<dbReference type="Pfam" id="PF13493">
    <property type="entry name" value="DUF4118"/>
    <property type="match status" value="1"/>
</dbReference>
<dbReference type="SMART" id="SM00388">
    <property type="entry name" value="HisKA"/>
    <property type="match status" value="1"/>
</dbReference>
<dbReference type="InterPro" id="IPR003661">
    <property type="entry name" value="HisK_dim/P_dom"/>
</dbReference>
<dbReference type="SMART" id="SM00448">
    <property type="entry name" value="REC"/>
    <property type="match status" value="1"/>
</dbReference>
<dbReference type="InterPro" id="IPR003594">
    <property type="entry name" value="HATPase_dom"/>
</dbReference>
<feature type="domain" description="PAC" evidence="19">
    <location>
        <begin position="476"/>
        <end position="528"/>
    </location>
</feature>
<dbReference type="InterPro" id="IPR001789">
    <property type="entry name" value="Sig_transdc_resp-reg_receiver"/>
</dbReference>
<dbReference type="InterPro" id="IPR025201">
    <property type="entry name" value="KdpD_TM"/>
</dbReference>
<feature type="coiled-coil region" evidence="14">
    <location>
        <begin position="242"/>
        <end position="269"/>
    </location>
</feature>
<feature type="transmembrane region" description="Helical" evidence="15">
    <location>
        <begin position="86"/>
        <end position="105"/>
    </location>
</feature>
<evidence type="ECO:0000256" key="5">
    <source>
        <dbReference type="ARBA" id="ARBA00022679"/>
    </source>
</evidence>
<evidence type="ECO:0000256" key="3">
    <source>
        <dbReference type="ARBA" id="ARBA00012438"/>
    </source>
</evidence>
<feature type="domain" description="PAS" evidence="18">
    <location>
        <begin position="126"/>
        <end position="196"/>
    </location>
</feature>
<dbReference type="Gene3D" id="3.30.565.10">
    <property type="entry name" value="Histidine kinase-like ATPase, C-terminal domain"/>
    <property type="match status" value="1"/>
</dbReference>
<dbReference type="Gene3D" id="1.20.120.620">
    <property type="entry name" value="Backbone structure of the membrane domain of e. Coli histidine kinase receptor kdpd"/>
    <property type="match status" value="1"/>
</dbReference>
<dbReference type="Pfam" id="PF08448">
    <property type="entry name" value="PAS_4"/>
    <property type="match status" value="1"/>
</dbReference>
<feature type="transmembrane region" description="Helical" evidence="15">
    <location>
        <begin position="12"/>
        <end position="35"/>
    </location>
</feature>
<dbReference type="InterPro" id="IPR036097">
    <property type="entry name" value="HisK_dim/P_sf"/>
</dbReference>
<evidence type="ECO:0000256" key="13">
    <source>
        <dbReference type="PROSITE-ProRule" id="PRU00169"/>
    </source>
</evidence>
<gene>
    <name evidence="20" type="ORF">H6G83_01350</name>
</gene>
<feature type="domain" description="Response regulatory" evidence="17">
    <location>
        <begin position="1170"/>
        <end position="1288"/>
    </location>
</feature>
<dbReference type="InterPro" id="IPR036890">
    <property type="entry name" value="HATPase_C_sf"/>
</dbReference>
<dbReference type="SUPFAM" id="SSF47384">
    <property type="entry name" value="Homodimeric domain of signal transducing histidine kinase"/>
    <property type="match status" value="1"/>
</dbReference>
<dbReference type="Pfam" id="PF00512">
    <property type="entry name" value="HisKA"/>
    <property type="match status" value="1"/>
</dbReference>
<keyword evidence="7" id="KW-0547">Nucleotide-binding</keyword>
<comment type="caution">
    <text evidence="20">The sequence shown here is derived from an EMBL/GenBank/DDBJ whole genome shotgun (WGS) entry which is preliminary data.</text>
</comment>
<accession>A0ABR8CYP7</accession>
<keyword evidence="10 15" id="KW-1133">Transmembrane helix</keyword>
<dbReference type="CDD" id="cd16922">
    <property type="entry name" value="HATPase_EvgS-ArcB-TorS-like"/>
    <property type="match status" value="1"/>
</dbReference>
<feature type="transmembrane region" description="Helical" evidence="15">
    <location>
        <begin position="55"/>
        <end position="74"/>
    </location>
</feature>
<name>A0ABR8CYP7_9NOST</name>
<feature type="domain" description="PAS" evidence="18">
    <location>
        <begin position="399"/>
        <end position="465"/>
    </location>
</feature>
<dbReference type="InterPro" id="IPR000014">
    <property type="entry name" value="PAS"/>
</dbReference>
<dbReference type="SUPFAM" id="SSF52172">
    <property type="entry name" value="CheY-like"/>
    <property type="match status" value="1"/>
</dbReference>
<evidence type="ECO:0000256" key="1">
    <source>
        <dbReference type="ARBA" id="ARBA00000085"/>
    </source>
</evidence>
<feature type="domain" description="PAC" evidence="19">
    <location>
        <begin position="853"/>
        <end position="905"/>
    </location>
</feature>
<evidence type="ECO:0000259" key="19">
    <source>
        <dbReference type="PROSITE" id="PS50113"/>
    </source>
</evidence>
<evidence type="ECO:0000313" key="20">
    <source>
        <dbReference type="EMBL" id="MBD2499271.1"/>
    </source>
</evidence>
<dbReference type="NCBIfam" id="TIGR00229">
    <property type="entry name" value="sensory_box"/>
    <property type="match status" value="6"/>
</dbReference>
<dbReference type="PROSITE" id="PS50110">
    <property type="entry name" value="RESPONSE_REGULATORY"/>
    <property type="match status" value="1"/>
</dbReference>
<keyword evidence="5" id="KW-0808">Transferase</keyword>
<sequence>MLKLRATWDSVRYDLMAILLAVLAALFTAALTPFLQNSTYTFFYAGVALSAWYGGIRPGIVATISGYILLHYFLIPPLYSFKITDFGEIIRLAVFVLVSLLIGSLNANLKASQQKLEKNLQALGESEARYRVLTENIPQLIWFAGADGSVEYLNQRWYEYTGLNPVESLGWKWQQVVHPEDLPFVLEQWNGALECENILELESRLRGRDGSYRWHITRALPVLDADGVTRRWFGSATDIHEYKRIQQTLHQQEQERSQLLLELETKQKQLATVVQQMPAGLVIAEAPSGKLLLANSQVEQIWRHPYMPAEEIEEYRAYQGFHADGTAYTPHEWPLARSITTGEVVVNEEICFLRGDGTRGVMLVNSAPIRDQEGQITAGVVTLHDISERKQAQEALRESEERFRQMAERIEDAFWISSNIQGEYQILYVSPAYESIWGSSCESLYANPYGWIEAIHPEDQQRVREERDRRSPDANLVTEYRIVRPDGSMRWIRDRTFPILDENGKSYRLVGVAEDITERKQTELALQESQALFSCFMQHIPGCAFIKDEQGKYIFVNPTGARLVGLEPSEVIGKTDFELVPASVAQQLYENDQSILSLNQLVELQETVPFENEDHYWITFKFPLTDTAGRRLLAGMSFDITERKRLENAFKISEKRFRCLVDANIIGVIVANSEYIIEANDTFLEMLGYNQQDLAAGNLRWRDITPTEYLYLDERGLRELQTTGKCTPFEKEYLRKDGSRVPILIGASVLEESPACWLCFVLDISERKQAETALRQSEERFRLAARAVAGIVYDWDVQTGAVFRSQGLYRLIGVHPEDAAQTQKWWSERIHPDDMANIPDVWDAMLTGESDRYSFEYRVRHEDGHWVYVWDRGYVLRDENGQLVRVVGSTADISDRKLAEMERVELLQREQAARAKAEEANRIKDEFLAVLSHELRSPLNPILGWTKLLRTRQLNQSTVKNALETIERNAKLQTKLIDDLLDVSRILRGKLTLNIIPVNLVSTITEALETVQLAAEAKSLQIRTIVEDVGMVRGDGARLQQVVWNLLSNAVKFTPAGGEIAIRLEKVNFQAQIQVSDTGIGIEPEFIPYIFEYFRQADSSTTRNFGGLGLGLAIVRHLVELHGGTIRAESQGKGQGATFTVQLPLIDSQDTAAQRDREGNFVESFLGGIRVLAVDDEADTRDYIACALEQAGAEVIVATSAEEVLRIIIQSQADILLADIGMPKMDGYTLIRQIRQLPPQQGGKIPAIALTAYTRESDQQKALTAGFQKHLSKPIDPLELAQAIVSLLGDWGLGIGDRGQV</sequence>
<comment type="catalytic activity">
    <reaction evidence="1">
        <text>ATP + protein L-histidine = ADP + protein N-phospho-L-histidine.</text>
        <dbReference type="EC" id="2.7.13.3"/>
    </reaction>
</comment>
<evidence type="ECO:0000256" key="4">
    <source>
        <dbReference type="ARBA" id="ARBA00022553"/>
    </source>
</evidence>
<evidence type="ECO:0000256" key="10">
    <source>
        <dbReference type="ARBA" id="ARBA00022989"/>
    </source>
</evidence>
<dbReference type="InterPro" id="IPR013656">
    <property type="entry name" value="PAS_4"/>
</dbReference>
<dbReference type="InterPro" id="IPR013655">
    <property type="entry name" value="PAS_fold_3"/>
</dbReference>
<evidence type="ECO:0000256" key="6">
    <source>
        <dbReference type="ARBA" id="ARBA00022692"/>
    </source>
</evidence>
<evidence type="ECO:0000256" key="15">
    <source>
        <dbReference type="SAM" id="Phobius"/>
    </source>
</evidence>
<evidence type="ECO:0000259" key="17">
    <source>
        <dbReference type="PROSITE" id="PS50110"/>
    </source>
</evidence>
<dbReference type="InterPro" id="IPR011006">
    <property type="entry name" value="CheY-like_superfamily"/>
</dbReference>
<feature type="domain" description="PAC" evidence="19">
    <location>
        <begin position="727"/>
        <end position="776"/>
    </location>
</feature>
<dbReference type="Proteomes" id="UP000661112">
    <property type="component" value="Unassembled WGS sequence"/>
</dbReference>
<evidence type="ECO:0000256" key="2">
    <source>
        <dbReference type="ARBA" id="ARBA00004141"/>
    </source>
</evidence>
<dbReference type="SMART" id="SM00387">
    <property type="entry name" value="HATPase_c"/>
    <property type="match status" value="1"/>
</dbReference>
<comment type="subcellular location">
    <subcellularLocation>
        <location evidence="2">Membrane</location>
        <topology evidence="2">Multi-pass membrane protein</topology>
    </subcellularLocation>
</comment>
<keyword evidence="12 15" id="KW-0472">Membrane</keyword>
<dbReference type="SUPFAM" id="SSF55874">
    <property type="entry name" value="ATPase domain of HSP90 chaperone/DNA topoisomerase II/histidine kinase"/>
    <property type="match status" value="1"/>
</dbReference>
<dbReference type="PROSITE" id="PS50112">
    <property type="entry name" value="PAS"/>
    <property type="match status" value="4"/>
</dbReference>
<dbReference type="SMART" id="SM00086">
    <property type="entry name" value="PAC"/>
    <property type="match status" value="5"/>
</dbReference>
<keyword evidence="4 13" id="KW-0597">Phosphoprotein</keyword>
<dbReference type="InterPro" id="IPR000700">
    <property type="entry name" value="PAS-assoc_C"/>
</dbReference>
<keyword evidence="9" id="KW-0067">ATP-binding</keyword>
<dbReference type="CDD" id="cd00082">
    <property type="entry name" value="HisKA"/>
    <property type="match status" value="1"/>
</dbReference>
<dbReference type="CDD" id="cd17580">
    <property type="entry name" value="REC_2_DhkD-like"/>
    <property type="match status" value="1"/>
</dbReference>
<dbReference type="InterPro" id="IPR005467">
    <property type="entry name" value="His_kinase_dom"/>
</dbReference>
<protein>
    <recommendedName>
        <fullName evidence="3">histidine kinase</fullName>
        <ecNumber evidence="3">2.7.13.3</ecNumber>
    </recommendedName>
</protein>
<dbReference type="EC" id="2.7.13.3" evidence="3"/>
<dbReference type="PROSITE" id="PS50109">
    <property type="entry name" value="HIS_KIN"/>
    <property type="match status" value="1"/>
</dbReference>
<evidence type="ECO:0000256" key="11">
    <source>
        <dbReference type="ARBA" id="ARBA00023012"/>
    </source>
</evidence>
<keyword evidence="14" id="KW-0175">Coiled coil</keyword>
<evidence type="ECO:0000256" key="12">
    <source>
        <dbReference type="ARBA" id="ARBA00023136"/>
    </source>
</evidence>
<reference evidence="20 21" key="1">
    <citation type="journal article" date="2020" name="ISME J.">
        <title>Comparative genomics reveals insights into cyanobacterial evolution and habitat adaptation.</title>
        <authorList>
            <person name="Chen M.Y."/>
            <person name="Teng W.K."/>
            <person name="Zhao L."/>
            <person name="Hu C.X."/>
            <person name="Zhou Y.K."/>
            <person name="Han B.P."/>
            <person name="Song L.R."/>
            <person name="Shu W.S."/>
        </authorList>
    </citation>
    <scope>NUCLEOTIDE SEQUENCE [LARGE SCALE GENOMIC DNA]</scope>
    <source>
        <strain evidence="20 21">FACHB-119</strain>
    </source>
</reference>
<evidence type="ECO:0000259" key="16">
    <source>
        <dbReference type="PROSITE" id="PS50109"/>
    </source>
</evidence>
<dbReference type="InterPro" id="IPR001610">
    <property type="entry name" value="PAC"/>
</dbReference>
<evidence type="ECO:0000313" key="21">
    <source>
        <dbReference type="Proteomes" id="UP000661112"/>
    </source>
</evidence>
<dbReference type="InterPro" id="IPR052162">
    <property type="entry name" value="Sensor_kinase/Photoreceptor"/>
</dbReference>
<dbReference type="Gene3D" id="3.30.450.20">
    <property type="entry name" value="PAS domain"/>
    <property type="match status" value="6"/>
</dbReference>
<dbReference type="PROSITE" id="PS50113">
    <property type="entry name" value="PAC"/>
    <property type="match status" value="5"/>
</dbReference>
<dbReference type="PANTHER" id="PTHR43304:SF1">
    <property type="entry name" value="PAC DOMAIN-CONTAINING PROTEIN"/>
    <property type="match status" value="1"/>
</dbReference>
<feature type="domain" description="PAS" evidence="18">
    <location>
        <begin position="777"/>
        <end position="849"/>
    </location>
</feature>
<dbReference type="Pfam" id="PF02518">
    <property type="entry name" value="HATPase_c"/>
    <property type="match status" value="1"/>
</dbReference>
<feature type="domain" description="PAS" evidence="18">
    <location>
        <begin position="529"/>
        <end position="599"/>
    </location>
</feature>
<evidence type="ECO:0000256" key="9">
    <source>
        <dbReference type="ARBA" id="ARBA00022840"/>
    </source>
</evidence>
<proteinExistence type="predicted"/>
<evidence type="ECO:0000256" key="14">
    <source>
        <dbReference type="SAM" id="Coils"/>
    </source>
</evidence>
<dbReference type="InterPro" id="IPR004358">
    <property type="entry name" value="Sig_transdc_His_kin-like_C"/>
</dbReference>
<keyword evidence="8" id="KW-0418">Kinase</keyword>
<dbReference type="EMBL" id="JACJSG010000001">
    <property type="protein sequence ID" value="MBD2499271.1"/>
    <property type="molecule type" value="Genomic_DNA"/>
</dbReference>
<dbReference type="InterPro" id="IPR038318">
    <property type="entry name" value="KdpD_sf"/>
</dbReference>
<dbReference type="Gene3D" id="1.10.287.130">
    <property type="match status" value="1"/>
</dbReference>
<keyword evidence="6 15" id="KW-0812">Transmembrane</keyword>
<dbReference type="InterPro" id="IPR035965">
    <property type="entry name" value="PAS-like_dom_sf"/>
</dbReference>
<keyword evidence="11" id="KW-0902">Two-component regulatory system</keyword>
<dbReference type="PANTHER" id="PTHR43304">
    <property type="entry name" value="PHYTOCHROME-LIKE PROTEIN CPH1"/>
    <property type="match status" value="1"/>
</dbReference>
<evidence type="ECO:0000256" key="7">
    <source>
        <dbReference type="ARBA" id="ARBA00022741"/>
    </source>
</evidence>
<keyword evidence="21" id="KW-1185">Reference proteome</keyword>
<feature type="domain" description="PAC" evidence="19">
    <location>
        <begin position="346"/>
        <end position="398"/>
    </location>
</feature>
<dbReference type="CDD" id="cd00130">
    <property type="entry name" value="PAS"/>
    <property type="match status" value="5"/>
</dbReference>